<protein>
    <submittedName>
        <fullName evidence="2">Uncharacterized protein</fullName>
    </submittedName>
</protein>
<evidence type="ECO:0000313" key="2">
    <source>
        <dbReference type="EMBL" id="QNO43946.1"/>
    </source>
</evidence>
<name>A0A7G9Y7G2_9EURY</name>
<dbReference type="AlphaFoldDB" id="A0A7G9Y7G2"/>
<dbReference type="EMBL" id="MT630857">
    <property type="protein sequence ID" value="QNO43735.1"/>
    <property type="molecule type" value="Genomic_DNA"/>
</dbReference>
<proteinExistence type="predicted"/>
<evidence type="ECO:0000313" key="1">
    <source>
        <dbReference type="EMBL" id="QNO43735.1"/>
    </source>
</evidence>
<reference evidence="2" key="1">
    <citation type="submission" date="2020-06" db="EMBL/GenBank/DDBJ databases">
        <title>Unique genomic features of the anaerobic methanotrophic archaea.</title>
        <authorList>
            <person name="Chadwick G.L."/>
            <person name="Skennerton C.T."/>
            <person name="Laso-Perez R."/>
            <person name="Leu A.O."/>
            <person name="Speth D.R."/>
            <person name="Yu H."/>
            <person name="Morgan-Lang C."/>
            <person name="Hatzenpichler R."/>
            <person name="Goudeau D."/>
            <person name="Malmstrom R."/>
            <person name="Brazelton W.J."/>
            <person name="Woyke T."/>
            <person name="Hallam S.J."/>
            <person name="Tyson G.W."/>
            <person name="Wegener G."/>
            <person name="Boetius A."/>
            <person name="Orphan V."/>
        </authorList>
    </citation>
    <scope>NUCLEOTIDE SEQUENCE</scope>
</reference>
<gene>
    <name evidence="2" type="ORF">CFDKNGMC_00006</name>
    <name evidence="1" type="ORF">HIDCGLNP_00001</name>
</gene>
<sequence>MRFSGGVHSIVIDVPGELVEAYGGMDGAQLLCAGYVNEYG</sequence>
<organism evidence="2">
    <name type="scientific">Candidatus Methanogaster sp. ANME-2c ERB4</name>
    <dbReference type="NCBI Taxonomy" id="2759911"/>
    <lineage>
        <taxon>Archaea</taxon>
        <taxon>Methanobacteriati</taxon>
        <taxon>Methanobacteriota</taxon>
        <taxon>Stenosarchaea group</taxon>
        <taxon>Methanomicrobia</taxon>
        <taxon>Methanosarcinales</taxon>
        <taxon>ANME-2 cluster</taxon>
        <taxon>Candidatus Methanogasteraceae</taxon>
        <taxon>Candidatus Methanogaster</taxon>
    </lineage>
</organism>
<accession>A0A7G9Y7G2</accession>
<dbReference type="EMBL" id="MT630877">
    <property type="protein sequence ID" value="QNO43946.1"/>
    <property type="molecule type" value="Genomic_DNA"/>
</dbReference>